<comment type="caution">
    <text evidence="1">The sequence shown here is derived from an EMBL/GenBank/DDBJ whole genome shotgun (WGS) entry which is preliminary data.</text>
</comment>
<evidence type="ECO:0000313" key="2">
    <source>
        <dbReference type="Proteomes" id="UP001165524"/>
    </source>
</evidence>
<proteinExistence type="predicted"/>
<keyword evidence="2" id="KW-1185">Reference proteome</keyword>
<reference evidence="1" key="1">
    <citation type="submission" date="2022-04" db="EMBL/GenBank/DDBJ databases">
        <title>Alcanivorax sp. CY1518 draft genome sequence.</title>
        <authorList>
            <person name="Zhao G."/>
            <person name="An M."/>
        </authorList>
    </citation>
    <scope>NUCLEOTIDE SEQUENCE</scope>
    <source>
        <strain evidence="1">CY1518</strain>
    </source>
</reference>
<protein>
    <recommendedName>
        <fullName evidence="3">Thioredoxin domain-containing protein</fullName>
    </recommendedName>
</protein>
<name>A0ABT0E601_9GAMM</name>
<organism evidence="1 2">
    <name type="scientific">Alcanivorax quisquiliarum</name>
    <dbReference type="NCBI Taxonomy" id="2933565"/>
    <lineage>
        <taxon>Bacteria</taxon>
        <taxon>Pseudomonadati</taxon>
        <taxon>Pseudomonadota</taxon>
        <taxon>Gammaproteobacteria</taxon>
        <taxon>Oceanospirillales</taxon>
        <taxon>Alcanivoracaceae</taxon>
        <taxon>Alcanivorax</taxon>
    </lineage>
</organism>
<accession>A0ABT0E601</accession>
<evidence type="ECO:0000313" key="1">
    <source>
        <dbReference type="EMBL" id="MCK0537256.1"/>
    </source>
</evidence>
<dbReference type="Proteomes" id="UP001165524">
    <property type="component" value="Unassembled WGS sequence"/>
</dbReference>
<dbReference type="EMBL" id="JALKII010000003">
    <property type="protein sequence ID" value="MCK0537256.1"/>
    <property type="molecule type" value="Genomic_DNA"/>
</dbReference>
<sequence length="202" mass="22394">MQERNKNFLVLGLILGVFLAFFLAGRFLVNVDELPRINKGTLIIPHVSIDSLALTSDEGTPYTGADMAGQWTMAYIAGDACDTACKNGLFYLMRQLRLSLDRDATRVRRLIIHTAEADTDLREFLNNNVAGMYEAHGQRDVIEAALVDAMAGASPLHHIFIISPDGMIFLWYPTHADRDSTLLEADNIRDDLKRTLKGSAIG</sequence>
<dbReference type="InterPro" id="IPR036249">
    <property type="entry name" value="Thioredoxin-like_sf"/>
</dbReference>
<gene>
    <name evidence="1" type="ORF">MU846_05985</name>
</gene>
<dbReference type="RefSeq" id="WP_246950285.1">
    <property type="nucleotide sequence ID" value="NZ_JALKII010000003.1"/>
</dbReference>
<evidence type="ECO:0008006" key="3">
    <source>
        <dbReference type="Google" id="ProtNLM"/>
    </source>
</evidence>
<dbReference type="SUPFAM" id="SSF52833">
    <property type="entry name" value="Thioredoxin-like"/>
    <property type="match status" value="1"/>
</dbReference>